<sequence length="143" mass="16317">MSTLILLLPALFICHVAAIYTQQSAEEIYQKLREAKTADDFRKIFRDPFNHVYCNRPAITVSGEGFEKFLKDREVIKAKYDADGYITTGWKIEEFQLKGGDGFDFLIRLDYTKGEERVVLKTGYQVSKKDDGLKIDSSGSICD</sequence>
<organism evidence="2 3">
    <name type="scientific">Caenorhabditis angaria</name>
    <dbReference type="NCBI Taxonomy" id="860376"/>
    <lineage>
        <taxon>Eukaryota</taxon>
        <taxon>Metazoa</taxon>
        <taxon>Ecdysozoa</taxon>
        <taxon>Nematoda</taxon>
        <taxon>Chromadorea</taxon>
        <taxon>Rhabditida</taxon>
        <taxon>Rhabditina</taxon>
        <taxon>Rhabditomorpha</taxon>
        <taxon>Rhabditoidea</taxon>
        <taxon>Rhabditidae</taxon>
        <taxon>Peloderinae</taxon>
        <taxon>Caenorhabditis</taxon>
    </lineage>
</organism>
<evidence type="ECO:0000313" key="2">
    <source>
        <dbReference type="EMBL" id="CAI5447360.1"/>
    </source>
</evidence>
<dbReference type="Proteomes" id="UP001152747">
    <property type="component" value="Unassembled WGS sequence"/>
</dbReference>
<dbReference type="AlphaFoldDB" id="A0A9P1IMJ6"/>
<keyword evidence="3" id="KW-1185">Reference proteome</keyword>
<proteinExistence type="predicted"/>
<feature type="chain" id="PRO_5040510685" evidence="1">
    <location>
        <begin position="19"/>
        <end position="143"/>
    </location>
</feature>
<gene>
    <name evidence="2" type="ORF">CAMP_LOCUS9997</name>
</gene>
<dbReference type="EMBL" id="CANHGI010000004">
    <property type="protein sequence ID" value="CAI5447360.1"/>
    <property type="molecule type" value="Genomic_DNA"/>
</dbReference>
<reference evidence="2" key="1">
    <citation type="submission" date="2022-11" db="EMBL/GenBank/DDBJ databases">
        <authorList>
            <person name="Kikuchi T."/>
        </authorList>
    </citation>
    <scope>NUCLEOTIDE SEQUENCE</scope>
    <source>
        <strain evidence="2">PS1010</strain>
    </source>
</reference>
<keyword evidence="1" id="KW-0732">Signal</keyword>
<evidence type="ECO:0000313" key="3">
    <source>
        <dbReference type="Proteomes" id="UP001152747"/>
    </source>
</evidence>
<feature type="signal peptide" evidence="1">
    <location>
        <begin position="1"/>
        <end position="18"/>
    </location>
</feature>
<accession>A0A9P1IMJ6</accession>
<comment type="caution">
    <text evidence="2">The sequence shown here is derived from an EMBL/GenBank/DDBJ whole genome shotgun (WGS) entry which is preliminary data.</text>
</comment>
<name>A0A9P1IMJ6_9PELO</name>
<protein>
    <submittedName>
        <fullName evidence="2">Uncharacterized protein</fullName>
    </submittedName>
</protein>
<evidence type="ECO:0000256" key="1">
    <source>
        <dbReference type="SAM" id="SignalP"/>
    </source>
</evidence>